<reference evidence="2" key="1">
    <citation type="journal article" date="2021" name="Proc. Natl. Acad. Sci. U.S.A.">
        <title>A Catalog of Tens of Thousands of Viruses from Human Metagenomes Reveals Hidden Associations with Chronic Diseases.</title>
        <authorList>
            <person name="Tisza M.J."/>
            <person name="Buck C.B."/>
        </authorList>
    </citation>
    <scope>NUCLEOTIDE SEQUENCE</scope>
    <source>
        <strain evidence="2">CtWWc42</strain>
    </source>
</reference>
<dbReference type="InterPro" id="IPR057581">
    <property type="entry name" value="Phage_ssDNA_bind"/>
</dbReference>
<feature type="domain" description="Putative phage ssDNA-binding" evidence="1">
    <location>
        <begin position="18"/>
        <end position="155"/>
    </location>
</feature>
<dbReference type="Pfam" id="PF24083">
    <property type="entry name" value="Phage_ssDNA_bind"/>
    <property type="match status" value="1"/>
</dbReference>
<organism evidence="2">
    <name type="scientific">Siphoviridae sp. ctWWc42</name>
    <dbReference type="NCBI Taxonomy" id="2826361"/>
    <lineage>
        <taxon>Viruses</taxon>
        <taxon>Duplodnaviria</taxon>
        <taxon>Heunggongvirae</taxon>
        <taxon>Uroviricota</taxon>
        <taxon>Caudoviricetes</taxon>
    </lineage>
</organism>
<evidence type="ECO:0000313" key="2">
    <source>
        <dbReference type="EMBL" id="DAE25231.1"/>
    </source>
</evidence>
<name>A0A8S5R167_9CAUD</name>
<dbReference type="EMBL" id="BK015795">
    <property type="protein sequence ID" value="DAE25231.1"/>
    <property type="molecule type" value="Genomic_DNA"/>
</dbReference>
<protein>
    <recommendedName>
        <fullName evidence="1">Putative phage ssDNA-binding domain-containing protein</fullName>
    </recommendedName>
</protein>
<evidence type="ECO:0000259" key="1">
    <source>
        <dbReference type="Pfam" id="PF24083"/>
    </source>
</evidence>
<accession>A0A8S5R167</accession>
<sequence length="165" mass="18910">MKLEILDYVKGSGDSLVLKVDDAHIVYADFSGARYPFSDGKRRFFISIDDEDAIAALKNAGYNINHKEDRTPSDTLKINFSFKGRGPNIYLVTNGVYTKITEDNVADLDNLRFTHADMDLRGWDYEFAGKSGRTVYLNNLRLYQDVDRFAEEYYSQQASDEECPF</sequence>
<proteinExistence type="predicted"/>